<dbReference type="InterPro" id="IPR011641">
    <property type="entry name" value="Tyr-kin_ephrin_A/B_rcpt-like"/>
</dbReference>
<keyword evidence="17" id="KW-1185">Reference proteome</keyword>
<dbReference type="Gene3D" id="3.40.50.410">
    <property type="entry name" value="von Willebrand factor, type A domain"/>
    <property type="match status" value="1"/>
</dbReference>
<dbReference type="GO" id="GO:0005112">
    <property type="term" value="F:Notch binding"/>
    <property type="evidence" value="ECO:0007669"/>
    <property type="project" value="TreeGrafter"/>
</dbReference>
<comment type="subcellular location">
    <subcellularLocation>
        <location evidence="1">Membrane</location>
    </subcellularLocation>
</comment>
<dbReference type="SUPFAM" id="SSF49899">
    <property type="entry name" value="Concanavalin A-like lectins/glucanases"/>
    <property type="match status" value="1"/>
</dbReference>
<feature type="domain" description="EGF-like" evidence="12">
    <location>
        <begin position="1149"/>
        <end position="1185"/>
    </location>
</feature>
<dbReference type="Pfam" id="PF12661">
    <property type="entry name" value="hEGF"/>
    <property type="match status" value="3"/>
</dbReference>
<keyword evidence="3 9" id="KW-0245">EGF-like domain</keyword>
<dbReference type="PANTHER" id="PTHR12916">
    <property type="entry name" value="CYTOCHROME C OXIDASE POLYPEPTIDE VIC-2"/>
    <property type="match status" value="1"/>
</dbReference>
<dbReference type="CDD" id="cd00054">
    <property type="entry name" value="EGF_CA"/>
    <property type="match status" value="6"/>
</dbReference>
<evidence type="ECO:0000313" key="17">
    <source>
        <dbReference type="Proteomes" id="UP000085678"/>
    </source>
</evidence>
<dbReference type="PROSITE" id="PS01186">
    <property type="entry name" value="EGF_2"/>
    <property type="match status" value="5"/>
</dbReference>
<dbReference type="GO" id="GO:0009653">
    <property type="term" value="P:anatomical structure morphogenesis"/>
    <property type="evidence" value="ECO:0007669"/>
    <property type="project" value="UniProtKB-ARBA"/>
</dbReference>
<feature type="disulfide bond" evidence="9">
    <location>
        <begin position="1099"/>
        <end position="1108"/>
    </location>
</feature>
<dbReference type="InterPro" id="IPR000152">
    <property type="entry name" value="EGF-type_Asp/Asn_hydroxyl_site"/>
</dbReference>
<dbReference type="InterPro" id="IPR009030">
    <property type="entry name" value="Growth_fac_rcpt_cys_sf"/>
</dbReference>
<feature type="disulfide bond" evidence="9">
    <location>
        <begin position="1175"/>
        <end position="1184"/>
    </location>
</feature>
<feature type="domain" description="EGF-like" evidence="12">
    <location>
        <begin position="1111"/>
        <end position="1147"/>
    </location>
</feature>
<evidence type="ECO:0000259" key="14">
    <source>
        <dbReference type="PROSITE" id="PS50825"/>
    </source>
</evidence>
<dbReference type="SMART" id="SM00159">
    <property type="entry name" value="PTX"/>
    <property type="match status" value="1"/>
</dbReference>
<dbReference type="Gene3D" id="2.60.120.200">
    <property type="match status" value="1"/>
</dbReference>
<evidence type="ECO:0000256" key="1">
    <source>
        <dbReference type="ARBA" id="ARBA00004370"/>
    </source>
</evidence>
<dbReference type="GeneID" id="106153633"/>
<dbReference type="Pfam" id="PF00092">
    <property type="entry name" value="VWA"/>
    <property type="match status" value="1"/>
</dbReference>
<evidence type="ECO:0000313" key="18">
    <source>
        <dbReference type="RefSeq" id="XP_013383084.1"/>
    </source>
</evidence>
<keyword evidence="7 9" id="KW-1015">Disulfide bond</keyword>
<dbReference type="PROSITE" id="PS50923">
    <property type="entry name" value="SUSHI"/>
    <property type="match status" value="3"/>
</dbReference>
<dbReference type="STRING" id="7574.A0A1S3HDB7"/>
<evidence type="ECO:0000256" key="8">
    <source>
        <dbReference type="ARBA" id="ARBA00023180"/>
    </source>
</evidence>
<keyword evidence="6" id="KW-0472">Membrane</keyword>
<feature type="disulfide bond" evidence="9">
    <location>
        <begin position="1267"/>
        <end position="1277"/>
    </location>
</feature>
<dbReference type="SMART" id="SM00179">
    <property type="entry name" value="EGF_CA"/>
    <property type="match status" value="6"/>
</dbReference>
<dbReference type="PRINTS" id="PR00453">
    <property type="entry name" value="VWFADOMAIN"/>
</dbReference>
<organism evidence="17 18">
    <name type="scientific">Lingula anatina</name>
    <name type="common">Brachiopod</name>
    <name type="synonym">Lingula unguis</name>
    <dbReference type="NCBI Taxonomy" id="7574"/>
    <lineage>
        <taxon>Eukaryota</taxon>
        <taxon>Metazoa</taxon>
        <taxon>Spiralia</taxon>
        <taxon>Lophotrochozoa</taxon>
        <taxon>Brachiopoda</taxon>
        <taxon>Linguliformea</taxon>
        <taxon>Lingulata</taxon>
        <taxon>Lingulida</taxon>
        <taxon>Linguloidea</taxon>
        <taxon>Lingulidae</taxon>
        <taxon>Lingula</taxon>
    </lineage>
</organism>
<evidence type="ECO:0000256" key="6">
    <source>
        <dbReference type="ARBA" id="ARBA00023136"/>
    </source>
</evidence>
<feature type="domain" description="EGF-like" evidence="12">
    <location>
        <begin position="1225"/>
        <end position="1261"/>
    </location>
</feature>
<dbReference type="PRINTS" id="PR00010">
    <property type="entry name" value="EGFBLOOD"/>
</dbReference>
<dbReference type="PROSITE" id="PS00010">
    <property type="entry name" value="ASX_HYDROXYL"/>
    <property type="match status" value="5"/>
</dbReference>
<feature type="domain" description="VWFA" evidence="13">
    <location>
        <begin position="48"/>
        <end position="223"/>
    </location>
</feature>
<evidence type="ECO:0000256" key="10">
    <source>
        <dbReference type="PROSITE-ProRule" id="PRU00302"/>
    </source>
</evidence>
<dbReference type="SUPFAM" id="SSF53300">
    <property type="entry name" value="vWA-like"/>
    <property type="match status" value="1"/>
</dbReference>
<keyword evidence="5" id="KW-0677">Repeat</keyword>
<dbReference type="PROSITE" id="PS50825">
    <property type="entry name" value="HYR"/>
    <property type="match status" value="2"/>
</dbReference>
<feature type="domain" description="Sushi" evidence="15">
    <location>
        <begin position="476"/>
        <end position="538"/>
    </location>
</feature>
<keyword evidence="8" id="KW-0325">Glycoprotein</keyword>
<feature type="chain" id="PRO_5010182573" evidence="11">
    <location>
        <begin position="23"/>
        <end position="1500"/>
    </location>
</feature>
<feature type="disulfide bond" evidence="10">
    <location>
        <begin position="509"/>
        <end position="536"/>
    </location>
</feature>
<dbReference type="CDD" id="cd01450">
    <property type="entry name" value="vWFA_subfamily_ECM"/>
    <property type="match status" value="1"/>
</dbReference>
<evidence type="ECO:0000256" key="4">
    <source>
        <dbReference type="ARBA" id="ARBA00022729"/>
    </source>
</evidence>
<feature type="disulfide bond" evidence="9">
    <location>
        <begin position="1251"/>
        <end position="1260"/>
    </location>
</feature>
<feature type="domain" description="HYR" evidence="14">
    <location>
        <begin position="628"/>
        <end position="710"/>
    </location>
</feature>
<dbReference type="InterPro" id="IPR001881">
    <property type="entry name" value="EGF-like_Ca-bd_dom"/>
</dbReference>
<dbReference type="InParanoid" id="A0A1S3HDB7"/>
<comment type="caution">
    <text evidence="9">Lacks conserved residue(s) required for the propagation of feature annotation.</text>
</comment>
<dbReference type="FunFam" id="2.10.25.10:FF:000080">
    <property type="entry name" value="Neurogenic locus notch 1"/>
    <property type="match status" value="1"/>
</dbReference>
<dbReference type="InterPro" id="IPR018097">
    <property type="entry name" value="EGF_Ca-bd_CS"/>
</dbReference>
<dbReference type="OrthoDB" id="6515930at2759"/>
<dbReference type="InterPro" id="IPR035976">
    <property type="entry name" value="Sushi/SCR/CCP_sf"/>
</dbReference>
<dbReference type="FunFam" id="2.10.25.10:FF:000123">
    <property type="entry name" value="Crumbs homolog 1 (Drosophila)"/>
    <property type="match status" value="1"/>
</dbReference>
<evidence type="ECO:0000256" key="9">
    <source>
        <dbReference type="PROSITE-ProRule" id="PRU00076"/>
    </source>
</evidence>
<dbReference type="SMART" id="SM01411">
    <property type="entry name" value="Ephrin_rec_like"/>
    <property type="match status" value="4"/>
</dbReference>
<dbReference type="Pfam" id="PF13385">
    <property type="entry name" value="Laminin_G_3"/>
    <property type="match status" value="1"/>
</dbReference>
<sequence>MRFHGTALSFSLICLLVTGTRSQGVTTIGNVISGQMNTFSKNAREVVDLMFLLDESGSVGSGNFRTELEFVRNIMEHFSVAPQYTQVGLITFGSDAKPHMSLDMRLDKCDFMTRLNGVGYRGGMTNMNQAFGQAKQNFDRAKNTGRGALKVVFLISDGWWNDGGNPQGIADQIKADGGEIAAIGVGGWDKGKLKSLASIGSDGKPMVYDIRTFTQFRDLARYFHKGQQKFEYLPVQTQKCGSRCQSGAFCSCDSVSGKTYKCACNAGFHLKRESSIERCLKCEAGTYSDSKSTEDKCRSCAATNPFTTTLNIGSRSPNDCVCQVGYTNVNTNLKNGDPINRTPPCKEVTCRKLVAKPNSFLQGYCGQKVNNMCTFNCEPGYKLRQGDINVLKCQTNGKWSGTEPLCEAVLCPALTQNPVPYAFPWSCTNSKGGAGNALGAVCKTNCKPGYVGQGDTTRTCKQDGTWSGQELICSPITCPSLNNPNHGKFEPASCLQQGYAGATTCTLICDSGFTIVGNQEVVCTADGTYDKQEGYCNDTQPPTVTYCPSHRETDADPDSDQAIVSLINDPPRATDNSGEDPSVEIAVGSAKITAQNSYPFKIGETRVTYTFKDAKENQRVCTFKVIVKDTQPPKVVNCPDTINIESKLLETDVTWEEPTFRDNSDKTKIIHGQPNMTPGKFRYGRYNIIYEATDPSGNKGICKFKLTVRPHPCPELNPPINGALSCDTIFFGFVCFPFCQNPYEFNLQPGQFFVAQQFVCGGSGQWYPSPQMAMADCTKFQDPARRLLFDLHYYEGSCPEASTQDQIKENAAQIFRSSSFGQACNCNVTKDDFRVICGAINTTAVQGTQPTPVGRRRRELDDLSELLKNLKSQFVSQLGVATIEEKDEGIACARGEETRMKGTEITCVVCTKGYFYNSESGKCTKCPAGYYSDQERALQCKRCPAGTLALKEGSFSRDNCSDICQPGTFSPNGVDEPDACSPCPVNQYQDKAKQTSCIPCPAGTFTVFKGAESVNKCKATCPPGYWSGTGLQPCQPCEKNTYTSQTGTTKCTQCSSGLVTRGKGSTSSNMCIDFNECSSRPCLNGAQCHDLFDDYRCDCPAGFTGKNCEANIDDCESVPCQNGATCHDRINSYSCSCVPGYTGPDCSININECAQNPCQNGATCTDGVNDFNCACPPGYSGKRCQTDDDECASGPCENGGICTDGVNSYTCSCRPGFSGPNCGQNIDDCKHIACDNGGTCVDGINSHTCSCVPGFTGINCEININECAGSPCVRGTCIDDVNDYYCACPHYYSGKNCERRETPCFNIDFTSATENDYVFVDPRPAVPAMSEITLQFWMKSDDSNEVLANYGTPVSYGDQRNDHFTIFGQNNFMLMVNDDAAPTGMNAADGAWHKICLTWTSNAGNWEIYNNGKLHRTGTGLSSGKPIPAGGRFVLGQKINGLETFSPTDTFSGVLHGMKVWNKIKDCTQDINDDHLLKAWPDLAQNMVGRIHKTNNVPCK</sequence>
<feature type="disulfide bond" evidence="9">
    <location>
        <begin position="1137"/>
        <end position="1146"/>
    </location>
</feature>
<dbReference type="SUPFAM" id="SSF57535">
    <property type="entry name" value="Complement control module/SCR domain"/>
    <property type="match status" value="3"/>
</dbReference>
<evidence type="ECO:0000259" key="13">
    <source>
        <dbReference type="PROSITE" id="PS50234"/>
    </source>
</evidence>
<dbReference type="PROSITE" id="PS50026">
    <property type="entry name" value="EGF_3"/>
    <property type="match status" value="6"/>
</dbReference>
<dbReference type="PROSITE" id="PS01187">
    <property type="entry name" value="EGF_CA"/>
    <property type="match status" value="2"/>
</dbReference>
<dbReference type="FunFam" id="2.10.25.10:FF:000309">
    <property type="entry name" value="Uncharacterized protein, isoform A"/>
    <property type="match status" value="1"/>
</dbReference>
<dbReference type="PROSITE" id="PS00022">
    <property type="entry name" value="EGF_1"/>
    <property type="match status" value="6"/>
</dbReference>
<dbReference type="Pfam" id="PF00084">
    <property type="entry name" value="Sushi"/>
    <property type="match status" value="3"/>
</dbReference>
<evidence type="ECO:0000259" key="12">
    <source>
        <dbReference type="PROSITE" id="PS50026"/>
    </source>
</evidence>
<accession>A0A1S3HDB7</accession>
<dbReference type="GO" id="GO:0005509">
    <property type="term" value="F:calcium ion binding"/>
    <property type="evidence" value="ECO:0007669"/>
    <property type="project" value="InterPro"/>
</dbReference>
<dbReference type="FunFam" id="2.10.25.10:FF:000006">
    <property type="entry name" value="Versican core protein-like isoform 1"/>
    <property type="match status" value="1"/>
</dbReference>
<dbReference type="GO" id="GO:0030855">
    <property type="term" value="P:epithelial cell differentiation"/>
    <property type="evidence" value="ECO:0007669"/>
    <property type="project" value="UniProtKB-ARBA"/>
</dbReference>
<feature type="domain" description="Pentraxin (PTX)" evidence="16">
    <location>
        <begin position="1303"/>
        <end position="1500"/>
    </location>
</feature>
<dbReference type="InterPro" id="IPR036465">
    <property type="entry name" value="vWFA_dom_sf"/>
</dbReference>
<keyword evidence="4 11" id="KW-0732">Signal</keyword>
<dbReference type="InterPro" id="IPR003410">
    <property type="entry name" value="HYR_dom"/>
</dbReference>
<protein>
    <submittedName>
        <fullName evidence="18">Sushi, von Willebrand factor type A, EGF and pentraxin domain-containing protein 1-like</fullName>
    </submittedName>
</protein>
<feature type="domain" description="Sushi" evidence="15">
    <location>
        <begin position="409"/>
        <end position="475"/>
    </location>
</feature>
<gene>
    <name evidence="18" type="primary">LOC106153633</name>
</gene>
<feature type="domain" description="EGF-like" evidence="12">
    <location>
        <begin position="1263"/>
        <end position="1298"/>
    </location>
</feature>
<dbReference type="Pfam" id="PF07699">
    <property type="entry name" value="Ephrin_rec_like"/>
    <property type="match status" value="3"/>
</dbReference>
<dbReference type="InterPro" id="IPR000742">
    <property type="entry name" value="EGF"/>
</dbReference>
<dbReference type="InterPro" id="IPR000436">
    <property type="entry name" value="Sushi_SCR_CCP_dom"/>
</dbReference>
<evidence type="ECO:0000259" key="15">
    <source>
        <dbReference type="PROSITE" id="PS50923"/>
    </source>
</evidence>
<dbReference type="GO" id="GO:0016020">
    <property type="term" value="C:membrane"/>
    <property type="evidence" value="ECO:0007669"/>
    <property type="project" value="UniProtKB-SubCell"/>
</dbReference>
<dbReference type="Proteomes" id="UP000085678">
    <property type="component" value="Unplaced"/>
</dbReference>
<dbReference type="SMART" id="SM00032">
    <property type="entry name" value="CCP"/>
    <property type="match status" value="3"/>
</dbReference>
<feature type="disulfide bond" evidence="10">
    <location>
        <begin position="446"/>
        <end position="473"/>
    </location>
</feature>
<feature type="domain" description="EGF-like" evidence="12">
    <location>
        <begin position="1073"/>
        <end position="1109"/>
    </location>
</feature>
<proteinExistence type="predicted"/>
<evidence type="ECO:0000256" key="2">
    <source>
        <dbReference type="ARBA" id="ARBA00022473"/>
    </source>
</evidence>
<dbReference type="GO" id="GO:0007219">
    <property type="term" value="P:Notch signaling pathway"/>
    <property type="evidence" value="ECO:0007669"/>
    <property type="project" value="TreeGrafter"/>
</dbReference>
<dbReference type="SUPFAM" id="SSF57196">
    <property type="entry name" value="EGF/Laminin"/>
    <property type="match status" value="1"/>
</dbReference>
<feature type="domain" description="Sushi" evidence="15">
    <location>
        <begin position="343"/>
        <end position="408"/>
    </location>
</feature>
<feature type="disulfide bond" evidence="9">
    <location>
        <begin position="1213"/>
        <end position="1222"/>
    </location>
</feature>
<dbReference type="FunFam" id="2.10.25.10:FF:000004">
    <property type="entry name" value="Neurogenic locus notch 1"/>
    <property type="match status" value="2"/>
</dbReference>
<dbReference type="InterPro" id="IPR013320">
    <property type="entry name" value="ConA-like_dom_sf"/>
</dbReference>
<dbReference type="SMART" id="SM00181">
    <property type="entry name" value="EGF"/>
    <property type="match status" value="8"/>
</dbReference>
<evidence type="ECO:0000256" key="11">
    <source>
        <dbReference type="SAM" id="SignalP"/>
    </source>
</evidence>
<dbReference type="RefSeq" id="XP_013383084.1">
    <property type="nucleotide sequence ID" value="XM_013527630.1"/>
</dbReference>
<dbReference type="PROSITE" id="PS51828">
    <property type="entry name" value="PTX_2"/>
    <property type="match status" value="1"/>
</dbReference>
<dbReference type="InterPro" id="IPR001759">
    <property type="entry name" value="PTX_dom"/>
</dbReference>
<evidence type="ECO:0000256" key="5">
    <source>
        <dbReference type="ARBA" id="ARBA00022737"/>
    </source>
</evidence>
<dbReference type="PROSITE" id="PS50234">
    <property type="entry name" value="VWFA"/>
    <property type="match status" value="1"/>
</dbReference>
<dbReference type="Pfam" id="PF02494">
    <property type="entry name" value="HYR"/>
    <property type="match status" value="2"/>
</dbReference>
<feature type="disulfide bond" evidence="9">
    <location>
        <begin position="1288"/>
        <end position="1297"/>
    </location>
</feature>
<evidence type="ECO:0000256" key="7">
    <source>
        <dbReference type="ARBA" id="ARBA00023157"/>
    </source>
</evidence>
<keyword evidence="2" id="KW-0217">Developmental protein</keyword>
<dbReference type="InterPro" id="IPR013032">
    <property type="entry name" value="EGF-like_CS"/>
</dbReference>
<feature type="domain" description="EGF-like" evidence="12">
    <location>
        <begin position="1187"/>
        <end position="1223"/>
    </location>
</feature>
<dbReference type="SMART" id="SM00327">
    <property type="entry name" value="VWA"/>
    <property type="match status" value="1"/>
</dbReference>
<feature type="signal peptide" evidence="11">
    <location>
        <begin position="1"/>
        <end position="22"/>
    </location>
</feature>
<dbReference type="Gene3D" id="2.10.70.10">
    <property type="entry name" value="Complement Module, domain 1"/>
    <property type="match status" value="3"/>
</dbReference>
<keyword evidence="10" id="KW-0768">Sushi</keyword>
<dbReference type="FunFam" id="2.10.50.10:FF:000018">
    <property type="entry name" value="Sushi, von Willebrand factor type A, EGF and pentraxin domain-containing 1"/>
    <property type="match status" value="2"/>
</dbReference>
<dbReference type="SUPFAM" id="SSF57184">
    <property type="entry name" value="Growth factor receptor domain"/>
    <property type="match status" value="4"/>
</dbReference>
<dbReference type="Pfam" id="PF00008">
    <property type="entry name" value="EGF"/>
    <property type="match status" value="2"/>
</dbReference>
<name>A0A1S3HDB7_LINAN</name>
<feature type="domain" description="HYR" evidence="14">
    <location>
        <begin position="537"/>
        <end position="627"/>
    </location>
</feature>
<dbReference type="Gene3D" id="2.10.25.10">
    <property type="entry name" value="Laminin"/>
    <property type="match status" value="6"/>
</dbReference>
<evidence type="ECO:0000256" key="3">
    <source>
        <dbReference type="ARBA" id="ARBA00022536"/>
    </source>
</evidence>
<dbReference type="InterPro" id="IPR002035">
    <property type="entry name" value="VWF_A"/>
</dbReference>
<dbReference type="Gene3D" id="2.10.50.10">
    <property type="entry name" value="Tumor Necrosis Factor Receptor, subunit A, domain 2"/>
    <property type="match status" value="3"/>
</dbReference>
<reference evidence="18" key="1">
    <citation type="submission" date="2025-08" db="UniProtKB">
        <authorList>
            <consortium name="RefSeq"/>
        </authorList>
    </citation>
    <scope>IDENTIFICATION</scope>
    <source>
        <tissue evidence="18">Gonads</tissue>
    </source>
</reference>
<dbReference type="PANTHER" id="PTHR12916:SF9">
    <property type="entry name" value="NEUROGENIC LOCUS NOTCH HOMOLOG PROTEIN 1-RELATED"/>
    <property type="match status" value="1"/>
</dbReference>
<dbReference type="KEGG" id="lak:106153633"/>
<evidence type="ECO:0000259" key="16">
    <source>
        <dbReference type="PROSITE" id="PS51828"/>
    </source>
</evidence>
<dbReference type="CDD" id="cd00033">
    <property type="entry name" value="CCP"/>
    <property type="match status" value="3"/>
</dbReference>